<dbReference type="Gene3D" id="3.30.160.60">
    <property type="entry name" value="Classic Zinc Finger"/>
    <property type="match status" value="2"/>
</dbReference>
<comment type="subcellular location">
    <subcellularLocation>
        <location evidence="1">Nucleus</location>
    </subcellularLocation>
</comment>
<evidence type="ECO:0000256" key="1">
    <source>
        <dbReference type="ARBA" id="ARBA00004123"/>
    </source>
</evidence>
<dbReference type="Proteomes" id="UP000825002">
    <property type="component" value="Unassembled WGS sequence"/>
</dbReference>
<dbReference type="PANTHER" id="PTHR24392:SF56">
    <property type="entry name" value="ZINC FINGER PROTEIN 510"/>
    <property type="match status" value="1"/>
</dbReference>
<dbReference type="InterPro" id="IPR036236">
    <property type="entry name" value="Znf_C2H2_sf"/>
</dbReference>
<dbReference type="SMART" id="SM00355">
    <property type="entry name" value="ZnF_C2H2"/>
    <property type="match status" value="5"/>
</dbReference>
<reference evidence="11 12" key="1">
    <citation type="submission" date="2020-10" db="EMBL/GenBank/DDBJ databases">
        <authorList>
            <person name="Klimov P.B."/>
            <person name="Dyachkov S.M."/>
            <person name="Chetverikov P.E."/>
        </authorList>
    </citation>
    <scope>NUCLEOTIDE SEQUENCE [LARGE SCALE GENOMIC DNA]</scope>
    <source>
        <strain evidence="11">BMOC 18-1129-001#AD2665</strain>
        <tissue evidence="11">Entire mites</tissue>
    </source>
</reference>
<evidence type="ECO:0000256" key="2">
    <source>
        <dbReference type="ARBA" id="ARBA00022723"/>
    </source>
</evidence>
<evidence type="ECO:0000313" key="12">
    <source>
        <dbReference type="Proteomes" id="UP000825002"/>
    </source>
</evidence>
<feature type="region of interest" description="Disordered" evidence="9">
    <location>
        <begin position="113"/>
        <end position="134"/>
    </location>
</feature>
<evidence type="ECO:0000256" key="6">
    <source>
        <dbReference type="ARBA" id="ARBA00023125"/>
    </source>
</evidence>
<evidence type="ECO:0000256" key="5">
    <source>
        <dbReference type="ARBA" id="ARBA00022833"/>
    </source>
</evidence>
<evidence type="ECO:0000256" key="3">
    <source>
        <dbReference type="ARBA" id="ARBA00022737"/>
    </source>
</evidence>
<keyword evidence="12" id="KW-1185">Reference proteome</keyword>
<dbReference type="SUPFAM" id="SSF57667">
    <property type="entry name" value="beta-beta-alpha zinc fingers"/>
    <property type="match status" value="1"/>
</dbReference>
<keyword evidence="7" id="KW-0539">Nucleus</keyword>
<dbReference type="EMBL" id="JAIFTH010000010">
    <property type="protein sequence ID" value="KAG9511328.1"/>
    <property type="molecule type" value="Genomic_DNA"/>
</dbReference>
<keyword evidence="4 8" id="KW-0863">Zinc-finger</keyword>
<dbReference type="PROSITE" id="PS00028">
    <property type="entry name" value="ZINC_FINGER_C2H2_1"/>
    <property type="match status" value="1"/>
</dbReference>
<evidence type="ECO:0000256" key="8">
    <source>
        <dbReference type="PROSITE-ProRule" id="PRU00042"/>
    </source>
</evidence>
<evidence type="ECO:0000256" key="4">
    <source>
        <dbReference type="ARBA" id="ARBA00022771"/>
    </source>
</evidence>
<proteinExistence type="predicted"/>
<comment type="caution">
    <text evidence="11">The sequence shown here is derived from an EMBL/GenBank/DDBJ whole genome shotgun (WGS) entry which is preliminary data.</text>
</comment>
<keyword evidence="2" id="KW-0479">Metal-binding</keyword>
<feature type="domain" description="C2H2-type" evidence="10">
    <location>
        <begin position="236"/>
        <end position="264"/>
    </location>
</feature>
<feature type="domain" description="C2H2-type" evidence="10">
    <location>
        <begin position="295"/>
        <end position="322"/>
    </location>
</feature>
<feature type="compositionally biased region" description="Low complexity" evidence="9">
    <location>
        <begin position="388"/>
        <end position="400"/>
    </location>
</feature>
<evidence type="ECO:0000313" key="11">
    <source>
        <dbReference type="EMBL" id="KAG9511328.1"/>
    </source>
</evidence>
<dbReference type="PROSITE" id="PS50157">
    <property type="entry name" value="ZINC_FINGER_C2H2_2"/>
    <property type="match status" value="3"/>
</dbReference>
<dbReference type="PANTHER" id="PTHR24392">
    <property type="entry name" value="ZINC FINGER PROTEIN"/>
    <property type="match status" value="1"/>
</dbReference>
<keyword evidence="3" id="KW-0677">Repeat</keyword>
<keyword evidence="6" id="KW-0238">DNA-binding</keyword>
<gene>
    <name evidence="11" type="primary">REST</name>
    <name evidence="11" type="ORF">GZH46_00098</name>
</gene>
<dbReference type="InterPro" id="IPR013087">
    <property type="entry name" value="Znf_C2H2_type"/>
</dbReference>
<protein>
    <submittedName>
        <fullName evidence="11">RE1-silencing transcription factor</fullName>
    </submittedName>
</protein>
<evidence type="ECO:0000256" key="7">
    <source>
        <dbReference type="ARBA" id="ARBA00023242"/>
    </source>
</evidence>
<name>A0ABQ7SD51_9ACAR</name>
<feature type="domain" description="C2H2-type" evidence="10">
    <location>
        <begin position="266"/>
        <end position="294"/>
    </location>
</feature>
<feature type="compositionally biased region" description="Low complexity" evidence="9">
    <location>
        <begin position="113"/>
        <end position="124"/>
    </location>
</feature>
<organism evidence="11 12">
    <name type="scientific">Fragariocoptes setiger</name>
    <dbReference type="NCBI Taxonomy" id="1670756"/>
    <lineage>
        <taxon>Eukaryota</taxon>
        <taxon>Metazoa</taxon>
        <taxon>Ecdysozoa</taxon>
        <taxon>Arthropoda</taxon>
        <taxon>Chelicerata</taxon>
        <taxon>Arachnida</taxon>
        <taxon>Acari</taxon>
        <taxon>Acariformes</taxon>
        <taxon>Trombidiformes</taxon>
        <taxon>Prostigmata</taxon>
        <taxon>Eupodina</taxon>
        <taxon>Eriophyoidea</taxon>
        <taxon>Phytoptidae</taxon>
        <taxon>Fragariocoptes</taxon>
    </lineage>
</organism>
<accession>A0ABQ7SD51</accession>
<evidence type="ECO:0000259" key="10">
    <source>
        <dbReference type="PROSITE" id="PS50157"/>
    </source>
</evidence>
<sequence>MDYYGNWDQDLASVQVLSDFSHGLDQTFGYNNANTSTGSGGGGGGQYVSSQTAISDGSNLSFSAGPSGINNISEFDGGHNNNLGTTIDFNAYLANYLSVYQGEPIEYTKSLYQQPPQQQHQQQQHHQELHQQQHNTTTITHYPNHVNNGPSITNSSLPMQPHHKTNSYLIATPTIISSPIWQTTAPATSNNDNIKQYNGLESAPSSTASLLSPASISTPASLSMPSPPTSTAIALQTCDKCHKKFNNKRSLTKHLKDDHNERTKKHACTLCPYRDDTKGGLRTHFQANHAGEKPHKCDKCQFATSDHNSFRRHKLRHDGLYPYNCPFCAYKSIQSCSYKDHLKKQHRQHADIESYLFSCENCGFTTISRAKLNSHRASCNKSDVENQSGTSSSDDSSTGSVPAIVENN</sequence>
<feature type="region of interest" description="Disordered" evidence="9">
    <location>
        <begin position="379"/>
        <end position="408"/>
    </location>
</feature>
<keyword evidence="5" id="KW-0862">Zinc</keyword>
<evidence type="ECO:0000256" key="9">
    <source>
        <dbReference type="SAM" id="MobiDB-lite"/>
    </source>
</evidence>